<reference evidence="2 3" key="1">
    <citation type="submission" date="2018-03" db="EMBL/GenBank/DDBJ databases">
        <title>Genomic Encyclopedia of Archaeal and Bacterial Type Strains, Phase II (KMG-II): from individual species to whole genera.</title>
        <authorList>
            <person name="Goeker M."/>
        </authorList>
    </citation>
    <scope>NUCLEOTIDE SEQUENCE [LARGE SCALE GENOMIC DNA]</scope>
    <source>
        <strain evidence="2 3">DSM 19711</strain>
    </source>
</reference>
<comment type="caution">
    <text evidence="2">The sequence shown here is derived from an EMBL/GenBank/DDBJ whole genome shotgun (WGS) entry which is preliminary data.</text>
</comment>
<dbReference type="OrthoDB" id="4843807at2"/>
<dbReference type="Proteomes" id="UP000238083">
    <property type="component" value="Unassembled WGS sequence"/>
</dbReference>
<feature type="compositionally biased region" description="Basic and acidic residues" evidence="1">
    <location>
        <begin position="29"/>
        <end position="46"/>
    </location>
</feature>
<proteinExistence type="predicted"/>
<gene>
    <name evidence="2" type="ORF">CLV37_109160</name>
</gene>
<evidence type="ECO:0000256" key="1">
    <source>
        <dbReference type="SAM" id="MobiDB-lite"/>
    </source>
</evidence>
<sequence length="67" mass="7408">MNARETGPAAGPAAGPVPEPAPEPEEEREVSLEDERSADDRDEGWGERSGSGFDDDWYLSQRPPHWD</sequence>
<organism evidence="2 3">
    <name type="scientific">Kineococcus rhizosphaerae</name>
    <dbReference type="NCBI Taxonomy" id="559628"/>
    <lineage>
        <taxon>Bacteria</taxon>
        <taxon>Bacillati</taxon>
        <taxon>Actinomycetota</taxon>
        <taxon>Actinomycetes</taxon>
        <taxon>Kineosporiales</taxon>
        <taxon>Kineosporiaceae</taxon>
        <taxon>Kineococcus</taxon>
    </lineage>
</organism>
<keyword evidence="3" id="KW-1185">Reference proteome</keyword>
<dbReference type="AlphaFoldDB" id="A0A2T0R0Z7"/>
<dbReference type="RefSeq" id="WP_106212882.1">
    <property type="nucleotide sequence ID" value="NZ_PVZF01000009.1"/>
</dbReference>
<protein>
    <submittedName>
        <fullName evidence="2">Uncharacterized protein</fullName>
    </submittedName>
</protein>
<name>A0A2T0R0Z7_9ACTN</name>
<evidence type="ECO:0000313" key="3">
    <source>
        <dbReference type="Proteomes" id="UP000238083"/>
    </source>
</evidence>
<feature type="compositionally biased region" description="Low complexity" evidence="1">
    <location>
        <begin position="1"/>
        <end position="14"/>
    </location>
</feature>
<feature type="region of interest" description="Disordered" evidence="1">
    <location>
        <begin position="1"/>
        <end position="67"/>
    </location>
</feature>
<accession>A0A2T0R0Z7</accession>
<evidence type="ECO:0000313" key="2">
    <source>
        <dbReference type="EMBL" id="PRY12973.1"/>
    </source>
</evidence>
<dbReference type="EMBL" id="PVZF01000009">
    <property type="protein sequence ID" value="PRY12973.1"/>
    <property type="molecule type" value="Genomic_DNA"/>
</dbReference>